<feature type="region of interest" description="Disordered" evidence="1">
    <location>
        <begin position="895"/>
        <end position="943"/>
    </location>
</feature>
<proteinExistence type="predicted"/>
<feature type="chain" id="PRO_5046579273" evidence="2">
    <location>
        <begin position="18"/>
        <end position="943"/>
    </location>
</feature>
<organism evidence="3 4">
    <name type="scientific">Stereocaulon virgatum</name>
    <dbReference type="NCBI Taxonomy" id="373712"/>
    <lineage>
        <taxon>Eukaryota</taxon>
        <taxon>Fungi</taxon>
        <taxon>Dikarya</taxon>
        <taxon>Ascomycota</taxon>
        <taxon>Pezizomycotina</taxon>
        <taxon>Lecanoromycetes</taxon>
        <taxon>OSLEUM clade</taxon>
        <taxon>Lecanoromycetidae</taxon>
        <taxon>Lecanorales</taxon>
        <taxon>Lecanorineae</taxon>
        <taxon>Stereocaulaceae</taxon>
        <taxon>Stereocaulon</taxon>
    </lineage>
</organism>
<feature type="compositionally biased region" description="Low complexity" evidence="1">
    <location>
        <begin position="275"/>
        <end position="293"/>
    </location>
</feature>
<feature type="region of interest" description="Disordered" evidence="1">
    <location>
        <begin position="67"/>
        <end position="128"/>
    </location>
</feature>
<dbReference type="EMBL" id="JBEFKJ010000004">
    <property type="protein sequence ID" value="KAL2046380.1"/>
    <property type="molecule type" value="Genomic_DNA"/>
</dbReference>
<comment type="caution">
    <text evidence="3">The sequence shown here is derived from an EMBL/GenBank/DDBJ whole genome shotgun (WGS) entry which is preliminary data.</text>
</comment>
<feature type="compositionally biased region" description="Pro residues" evidence="1">
    <location>
        <begin position="526"/>
        <end position="545"/>
    </location>
</feature>
<name>A0ABR4AMC8_9LECA</name>
<feature type="region of interest" description="Disordered" evidence="1">
    <location>
        <begin position="523"/>
        <end position="546"/>
    </location>
</feature>
<keyword evidence="2" id="KW-0732">Signal</keyword>
<evidence type="ECO:0000313" key="3">
    <source>
        <dbReference type="EMBL" id="KAL2046380.1"/>
    </source>
</evidence>
<evidence type="ECO:0000313" key="4">
    <source>
        <dbReference type="Proteomes" id="UP001590950"/>
    </source>
</evidence>
<evidence type="ECO:0000256" key="1">
    <source>
        <dbReference type="SAM" id="MobiDB-lite"/>
    </source>
</evidence>
<keyword evidence="4" id="KW-1185">Reference proteome</keyword>
<evidence type="ECO:0000256" key="2">
    <source>
        <dbReference type="SAM" id="SignalP"/>
    </source>
</evidence>
<reference evidence="3 4" key="1">
    <citation type="submission" date="2024-09" db="EMBL/GenBank/DDBJ databases">
        <title>Rethinking Asexuality: The Enigmatic Case of Functional Sexual Genes in Lepraria (Stereocaulaceae).</title>
        <authorList>
            <person name="Doellman M."/>
            <person name="Sun Y."/>
            <person name="Barcenas-Pena A."/>
            <person name="Lumbsch H.T."/>
            <person name="Grewe F."/>
        </authorList>
    </citation>
    <scope>NUCLEOTIDE SEQUENCE [LARGE SCALE GENOMIC DNA]</scope>
    <source>
        <strain evidence="3 4">Mercado 3170</strain>
    </source>
</reference>
<protein>
    <submittedName>
        <fullName evidence="3">Uncharacterized protein</fullName>
    </submittedName>
</protein>
<feature type="region of interest" description="Disordered" evidence="1">
    <location>
        <begin position="259"/>
        <end position="293"/>
    </location>
</feature>
<accession>A0ABR4AMC8</accession>
<dbReference type="Proteomes" id="UP001590950">
    <property type="component" value="Unassembled WGS sequence"/>
</dbReference>
<feature type="signal peptide" evidence="2">
    <location>
        <begin position="1"/>
        <end position="17"/>
    </location>
</feature>
<gene>
    <name evidence="3" type="ORF">N7G274_001827</name>
</gene>
<feature type="compositionally biased region" description="Basic and acidic residues" evidence="1">
    <location>
        <begin position="895"/>
        <end position="908"/>
    </location>
</feature>
<feature type="region of interest" description="Disordered" evidence="1">
    <location>
        <begin position="399"/>
        <end position="420"/>
    </location>
</feature>
<sequence length="943" mass="97970">MKKLLWMLAIVADVIHAYPGQLSPRQQSISSNGLPINGSFSNGLFPTVSVATGSRASGIIFFSSVTPSGSSISGSSSSLSPKIDSSTVVPMNNNTGSSTSTPSASPTPVSSNGSLITTPTTTSSSSNGTAISGILPISTASTGTGTTPIGITSSFSLLSVSSAASSSLSTTPSGTITSAASLSTISIVSLSTQSTSIVGVTSNTEITTDDNGHHTIVPFLWGCWFCGGGGLLLWGVGPLPGIYPPPAPPPFPSWPVITIGNDNIPTPEPSKGKPTDTSPSKTDTSPSTTATVTSSSSFCTGSTITDYWVSCASAASGTTSSCSTYSSSLAFGCSLTPITTTTVSSCTAPASVDSGNLLPGEMAGAEYDFVDPRVSEANPQWTYTVAILASTGIVSGPTSRSTPTTLISSTSPPATTTESPPLCIPFQDPKNGVTGYCQCSSGSFLTTTPFQTSTNNPCGYTTLSIPTPTLTMPPTTTNNNPYPFTTTDTAGDVVACASSSLSYLAVAGGLTFTLCDGSSTTVSTAPPKPSSTSPPPPPPPPPPPSADCAFWDMGWGWQFEVYNINGWSTDGGDGLHHQENGCGALTGWSWASKSSGGQAYFNLDFFIKSGCVERAIASAGGPKISCKSQGIGKRAADIKPRADAATPAAKPPNFNNKAVADAYNPPDVDITTVSHTYEPETWDHTTRSLERSELHERNLLLNKRGCIPSKPVATSPGGDSPPPALAPLICNPVIPGVDECNAQIRTHGNVGHKTSLFYTGWGSNGAPGTGGTMTRKYATKYMCGMDTVSWTGLCDGDWRFAVQKAIVEPFKRPGMNNDELFALEEKADPFLKNLSQAFAETSKGDVYVFIPEGQLPNNQWNLDSAWGGWEYPALTKNTDVQRIWRVDLDLTNHEDPKGTPRVIFDRSKGNGPAYEPKGIRGPSLPAGLPADQVPANWDQPSSL</sequence>